<dbReference type="RefSeq" id="WP_245937625.1">
    <property type="nucleotide sequence ID" value="NZ_QJSP01000001.1"/>
</dbReference>
<dbReference type="Proteomes" id="UP000247591">
    <property type="component" value="Unassembled WGS sequence"/>
</dbReference>
<evidence type="ECO:0000313" key="3">
    <source>
        <dbReference type="Proteomes" id="UP000247591"/>
    </source>
</evidence>
<organism evidence="2 3">
    <name type="scientific">Williamsia limnetica</name>
    <dbReference type="NCBI Taxonomy" id="882452"/>
    <lineage>
        <taxon>Bacteria</taxon>
        <taxon>Bacillati</taxon>
        <taxon>Actinomycetota</taxon>
        <taxon>Actinomycetes</taxon>
        <taxon>Mycobacteriales</taxon>
        <taxon>Nocardiaceae</taxon>
        <taxon>Williamsia</taxon>
    </lineage>
</organism>
<gene>
    <name evidence="2" type="ORF">DFR67_1015</name>
</gene>
<evidence type="ECO:0000313" key="2">
    <source>
        <dbReference type="EMBL" id="PYE20617.1"/>
    </source>
</evidence>
<accession>A0A318RNY5</accession>
<dbReference type="EMBL" id="QJSP01000001">
    <property type="protein sequence ID" value="PYE20617.1"/>
    <property type="molecule type" value="Genomic_DNA"/>
</dbReference>
<feature type="compositionally biased region" description="Pro residues" evidence="1">
    <location>
        <begin position="1"/>
        <end position="21"/>
    </location>
</feature>
<keyword evidence="3" id="KW-1185">Reference proteome</keyword>
<reference evidence="2 3" key="1">
    <citation type="submission" date="2018-06" db="EMBL/GenBank/DDBJ databases">
        <title>Genomic Encyclopedia of Type Strains, Phase IV (KMG-IV): sequencing the most valuable type-strain genomes for metagenomic binning, comparative biology and taxonomic classification.</title>
        <authorList>
            <person name="Goeker M."/>
        </authorList>
    </citation>
    <scope>NUCLEOTIDE SEQUENCE [LARGE SCALE GENOMIC DNA]</scope>
    <source>
        <strain evidence="2 3">DSM 45521</strain>
    </source>
</reference>
<sequence>MNQPLPGPRPTPGPVPGPRPTAPLDESAHTVDPDEIRRQVSELLEQADDIAAAVGDTADSEALARLARQAHLLEKAHAVLTDALEKVDRA</sequence>
<feature type="region of interest" description="Disordered" evidence="1">
    <location>
        <begin position="1"/>
        <end position="32"/>
    </location>
</feature>
<comment type="caution">
    <text evidence="2">The sequence shown here is derived from an EMBL/GenBank/DDBJ whole genome shotgun (WGS) entry which is preliminary data.</text>
</comment>
<evidence type="ECO:0000256" key="1">
    <source>
        <dbReference type="SAM" id="MobiDB-lite"/>
    </source>
</evidence>
<proteinExistence type="predicted"/>
<name>A0A318RNY5_WILLI</name>
<protein>
    <submittedName>
        <fullName evidence="2">Uncharacterized protein</fullName>
    </submittedName>
</protein>
<dbReference type="AlphaFoldDB" id="A0A318RNY5"/>